<dbReference type="RefSeq" id="WP_032536408.1">
    <property type="nucleotide sequence ID" value="NZ_CP036546.1"/>
</dbReference>
<dbReference type="Proteomes" id="UP000266644">
    <property type="component" value="Unassembled WGS sequence"/>
</dbReference>
<keyword evidence="3" id="KW-0645">Protease</keyword>
<feature type="signal peptide" evidence="1">
    <location>
        <begin position="1"/>
        <end position="26"/>
    </location>
</feature>
<protein>
    <submittedName>
        <fullName evidence="3">Carboxypeptidase-like regulatory domain-containing protein</fullName>
    </submittedName>
</protein>
<evidence type="ECO:0000313" key="5">
    <source>
        <dbReference type="Proteomes" id="UP000266644"/>
    </source>
</evidence>
<evidence type="ECO:0000256" key="1">
    <source>
        <dbReference type="SAM" id="SignalP"/>
    </source>
</evidence>
<reference evidence="3 5" key="2">
    <citation type="submission" date="2018-08" db="EMBL/GenBank/DDBJ databases">
        <title>A genome reference for cultivated species of the human gut microbiota.</title>
        <authorList>
            <person name="Zou Y."/>
            <person name="Xue W."/>
            <person name="Luo G."/>
        </authorList>
    </citation>
    <scope>NUCLEOTIDE SEQUENCE [LARGE SCALE GENOMIC DNA]</scope>
    <source>
        <strain evidence="3 5">AM18-6</strain>
    </source>
</reference>
<dbReference type="AlphaFoldDB" id="A0A396BWG1"/>
<keyword evidence="1" id="KW-0732">Signal</keyword>
<dbReference type="OrthoDB" id="1413766at2"/>
<sequence>MKTQWIKSIGCVLAVLILSGVIPLAAQDNVEKYTIVSGVIKDKSNKKKLEHVNVSIPESNIGTITNTDGEFSLKIPESIQAKDIEVSHIGYLNARIPLKGESLTEQTIWLSPYANLLSEIIVRARDPRSIVEEALRKIPTNYSPKSNMLKGFYREIAQKGRRYINISEAVIDIYKTPYNETAERDRVQISKGRRLLSQKQSDTLAVKLLGGPNMAIYIDVVKNPDCLLAKEDLLFYEFRMEDPTSIGDRSQYVISFRPKVKLSYPLCYGTLYIDKERLSFTRAEFNLSMDDKNKATQAILRKKPFGLHFKPVEVSYLVSYKNQGDVTYLSYIRNNIRFKCDWKRKLFSTNYTILSEMVVTDREENNITAIPYKVAFKQNHVFSDKVDNFTNDNFWGTYNIIEPTESLEHAVNKLKKQQKQ</sequence>
<name>A0A396BWG1_BACFG</name>
<dbReference type="EMBL" id="QRJE01000026">
    <property type="protein sequence ID" value="RHH08950.1"/>
    <property type="molecule type" value="Genomic_DNA"/>
</dbReference>
<keyword evidence="3" id="KW-0378">Hydrolase</keyword>
<dbReference type="Pfam" id="PF13715">
    <property type="entry name" value="CarbopepD_reg_2"/>
    <property type="match status" value="1"/>
</dbReference>
<accession>A0A396BWG1</accession>
<dbReference type="Proteomes" id="UP000036847">
    <property type="component" value="Chromosome"/>
</dbReference>
<proteinExistence type="predicted"/>
<reference evidence="2 4" key="3">
    <citation type="submission" date="2019-03" db="EMBL/GenBank/DDBJ databases">
        <title>Complete genome assembly of MDR B. fragilis.</title>
        <authorList>
            <person name="Sydenham T.V."/>
            <person name="Hasman H."/>
            <person name="Justesen U.S."/>
        </authorList>
    </citation>
    <scope>NUCLEOTIDE SEQUENCE [LARGE SCALE GENOMIC DNA]</scope>
    <source>
        <strain evidence="2 4">DCMSKEJBY0001B</strain>
    </source>
</reference>
<dbReference type="InterPro" id="IPR008969">
    <property type="entry name" value="CarboxyPept-like_regulatory"/>
</dbReference>
<keyword evidence="3" id="KW-0121">Carboxypeptidase</keyword>
<feature type="chain" id="PRO_5041606546" evidence="1">
    <location>
        <begin position="27"/>
        <end position="420"/>
    </location>
</feature>
<evidence type="ECO:0000313" key="2">
    <source>
        <dbReference type="EMBL" id="QCQ45761.1"/>
    </source>
</evidence>
<organism evidence="3 5">
    <name type="scientific">Bacteroides fragilis</name>
    <dbReference type="NCBI Taxonomy" id="817"/>
    <lineage>
        <taxon>Bacteria</taxon>
        <taxon>Pseudomonadati</taxon>
        <taxon>Bacteroidota</taxon>
        <taxon>Bacteroidia</taxon>
        <taxon>Bacteroidales</taxon>
        <taxon>Bacteroidaceae</taxon>
        <taxon>Bacteroides</taxon>
    </lineage>
</organism>
<reference evidence="2" key="1">
    <citation type="book" date="2014" name="THE 24TH EUROPEAN CONGRESS OF CLINICAL MICROBIOLOGY AND INFECTIOUS DISEASES" publisher="ECCMID 2014" city="Barcelona, Spain">
        <title>Identification of resistance genes in three multidrug-resistant Bacteroides fragilis isolates by whole genome sequencing.</title>
        <editorList>
            <person name="Unknown"/>
            <person name="A."/>
        </editorList>
        <authorList>
            <person name="Sydenham T.V."/>
            <person name="Hasman H."/>
            <person name="Wang M."/>
            <person name="Soki J."/>
            <person name="Nagy E."/>
            <person name="Justesen U.S."/>
        </authorList>
    </citation>
    <scope>NUCLEOTIDE SEQUENCE</scope>
    <source>
        <strain evidence="2">DCMSKEJBY0001B</strain>
    </source>
</reference>
<dbReference type="Gene3D" id="2.60.40.1120">
    <property type="entry name" value="Carboxypeptidase-like, regulatory domain"/>
    <property type="match status" value="1"/>
</dbReference>
<evidence type="ECO:0000313" key="4">
    <source>
        <dbReference type="Proteomes" id="UP000036847"/>
    </source>
</evidence>
<dbReference type="GO" id="GO:0004180">
    <property type="term" value="F:carboxypeptidase activity"/>
    <property type="evidence" value="ECO:0007669"/>
    <property type="project" value="UniProtKB-KW"/>
</dbReference>
<dbReference type="SUPFAM" id="SSF49464">
    <property type="entry name" value="Carboxypeptidase regulatory domain-like"/>
    <property type="match status" value="1"/>
</dbReference>
<dbReference type="EMBL" id="CP036546">
    <property type="protein sequence ID" value="QCQ45761.1"/>
    <property type="molecule type" value="Genomic_DNA"/>
</dbReference>
<gene>
    <name evidence="3" type="ORF">DW228_16225</name>
    <name evidence="2" type="ORF">EC80_013280</name>
</gene>
<evidence type="ECO:0000313" key="3">
    <source>
        <dbReference type="EMBL" id="RHH08950.1"/>
    </source>
</evidence>